<dbReference type="RefSeq" id="WP_185694407.1">
    <property type="nucleotide sequence ID" value="NZ_JACHVA010000132.1"/>
</dbReference>
<dbReference type="Gene3D" id="3.50.50.60">
    <property type="entry name" value="FAD/NAD(P)-binding domain"/>
    <property type="match status" value="1"/>
</dbReference>
<sequence>MSELNFKSKPVGQSLVSEPARDVPVARDADVVVCGAGPAGVAAAIASAASGAKTVLIESAGCLGGVWTSGLLTYVLDPKGDSPVTNRLTSELDRLGGYARRKGLDESFAEPKPGWAEHCFIYEPETMKWVLERECLQLKVNTRLYTRVCSVVKDREDPRKITAVITESKSGREAWGGKIFIDATGDGDLAAQAGCRFSLGRPDSGEVQPLTLMCMVQTPHVDRVQPLARKAGKCLKEAIEAAGVNTSYGAPVLFEIRPDLYGFMMNHKYGSALNADELSKATFEARNEVMLAIRQMRDSGGPWEGLRVVATGAHIGIREGRRIQGRYTVTAEDLTEGRSHSDAVCRVHFPIDVHATKIKGKSSGFDAENKMRSQPYDVPLRAMIAADVDNLMMAGRNISGDFIAHSSYRVTGNSVAMGEAAGAFAADVVRRDETLTDADTKRVKFCLENLEEALGLTVEA</sequence>
<comment type="caution">
    <text evidence="6">The sequence shown here is derived from an EMBL/GenBank/DDBJ whole genome shotgun (WGS) entry which is preliminary data.</text>
</comment>
<evidence type="ECO:0000313" key="6">
    <source>
        <dbReference type="EMBL" id="MBC2603789.1"/>
    </source>
</evidence>
<dbReference type="AlphaFoldDB" id="A0A7X1B1K5"/>
<keyword evidence="2" id="KW-0479">Metal-binding</keyword>
<keyword evidence="7" id="KW-1185">Reference proteome</keyword>
<dbReference type="Proteomes" id="UP000525652">
    <property type="component" value="Unassembled WGS sequence"/>
</dbReference>
<evidence type="ECO:0000256" key="5">
    <source>
        <dbReference type="ARBA" id="ARBA00023014"/>
    </source>
</evidence>
<evidence type="ECO:0000256" key="2">
    <source>
        <dbReference type="ARBA" id="ARBA00022723"/>
    </source>
</evidence>
<protein>
    <submittedName>
        <fullName evidence="6">FAD-dependent oxidoreductase</fullName>
    </submittedName>
</protein>
<evidence type="ECO:0000256" key="1">
    <source>
        <dbReference type="ARBA" id="ARBA00022485"/>
    </source>
</evidence>
<gene>
    <name evidence="6" type="ORF">H5P30_18575</name>
</gene>
<keyword evidence="5" id="KW-0411">Iron-sulfur</keyword>
<dbReference type="GO" id="GO:0051539">
    <property type="term" value="F:4 iron, 4 sulfur cluster binding"/>
    <property type="evidence" value="ECO:0007669"/>
    <property type="project" value="UniProtKB-KW"/>
</dbReference>
<proteinExistence type="predicted"/>
<evidence type="ECO:0000256" key="3">
    <source>
        <dbReference type="ARBA" id="ARBA00023002"/>
    </source>
</evidence>
<dbReference type="InterPro" id="IPR039650">
    <property type="entry name" value="HdrA-like"/>
</dbReference>
<accession>A0A7X1B1K5</accession>
<dbReference type="GO" id="GO:0046872">
    <property type="term" value="F:metal ion binding"/>
    <property type="evidence" value="ECO:0007669"/>
    <property type="project" value="UniProtKB-KW"/>
</dbReference>
<evidence type="ECO:0000256" key="4">
    <source>
        <dbReference type="ARBA" id="ARBA00023004"/>
    </source>
</evidence>
<dbReference type="PANTHER" id="PTHR43498:SF1">
    <property type="entry name" value="COB--COM HETERODISULFIDE REDUCTASE IRON-SULFUR SUBUNIT A"/>
    <property type="match status" value="1"/>
</dbReference>
<dbReference type="EMBL" id="JACHVA010000132">
    <property type="protein sequence ID" value="MBC2603789.1"/>
    <property type="molecule type" value="Genomic_DNA"/>
</dbReference>
<dbReference type="GO" id="GO:0016491">
    <property type="term" value="F:oxidoreductase activity"/>
    <property type="evidence" value="ECO:0007669"/>
    <property type="project" value="UniProtKB-KW"/>
</dbReference>
<evidence type="ECO:0000313" key="7">
    <source>
        <dbReference type="Proteomes" id="UP000525652"/>
    </source>
</evidence>
<name>A0A7X1B1K5_9BACT</name>
<dbReference type="SUPFAM" id="SSF51905">
    <property type="entry name" value="FAD/NAD(P)-binding domain"/>
    <property type="match status" value="1"/>
</dbReference>
<keyword evidence="1" id="KW-0004">4Fe-4S</keyword>
<organism evidence="6 7">
    <name type="scientific">Puniceicoccus vermicola</name>
    <dbReference type="NCBI Taxonomy" id="388746"/>
    <lineage>
        <taxon>Bacteria</taxon>
        <taxon>Pseudomonadati</taxon>
        <taxon>Verrucomicrobiota</taxon>
        <taxon>Opitutia</taxon>
        <taxon>Puniceicoccales</taxon>
        <taxon>Puniceicoccaceae</taxon>
        <taxon>Puniceicoccus</taxon>
    </lineage>
</organism>
<keyword evidence="4" id="KW-0408">Iron</keyword>
<dbReference type="PANTHER" id="PTHR43498">
    <property type="entry name" value="FERREDOXIN:COB-COM HETERODISULFIDE REDUCTASE SUBUNIT A"/>
    <property type="match status" value="1"/>
</dbReference>
<dbReference type="InterPro" id="IPR036188">
    <property type="entry name" value="FAD/NAD-bd_sf"/>
</dbReference>
<dbReference type="Pfam" id="PF12831">
    <property type="entry name" value="FAD_oxidored"/>
    <property type="match status" value="1"/>
</dbReference>
<reference evidence="6 7" key="1">
    <citation type="submission" date="2020-07" db="EMBL/GenBank/DDBJ databases">
        <authorList>
            <person name="Feng X."/>
        </authorList>
    </citation>
    <scope>NUCLEOTIDE SEQUENCE [LARGE SCALE GENOMIC DNA]</scope>
    <source>
        <strain evidence="6 7">JCM14086</strain>
    </source>
</reference>
<keyword evidence="3" id="KW-0560">Oxidoreductase</keyword>